<gene>
    <name evidence="1" type="ORF">CUN48_01015</name>
</gene>
<name>A0A2M8QGH5_9CHLR</name>
<accession>A0A2M8QGH5</accession>
<reference evidence="1 2" key="1">
    <citation type="submission" date="2017-11" db="EMBL/GenBank/DDBJ databases">
        <title>Evolution of Phototrophy in the Chloroflexi Phylum Driven by Horizontal Gene Transfer.</title>
        <authorList>
            <person name="Ward L.M."/>
            <person name="Hemp J."/>
            <person name="Shih P.M."/>
            <person name="Mcglynn S.E."/>
            <person name="Fischer W."/>
        </authorList>
    </citation>
    <scope>NUCLEOTIDE SEQUENCE [LARGE SCALE GENOMIC DNA]</scope>
    <source>
        <strain evidence="1">JP3_7</strain>
    </source>
</reference>
<dbReference type="Proteomes" id="UP000230790">
    <property type="component" value="Unassembled WGS sequence"/>
</dbReference>
<proteinExistence type="predicted"/>
<sequence length="196" mass="21925">MNVNGRVLRANTRSFVFGTRVPKEDVPIFGAFVKTCIQHKNATVFGLIYDIAVEDDGVTRMLSVAEDGLVRPEEIEWQRSRRLPIEVSVLCVGYCDGNAADQAIRQVLPPQPPLTLDEVVSCTPEEVQQFTQQLDFFRLVLDAHDAPCDELLAASLRLASRTHRDPRGFLRRCGRELARLLAGDGARLDGLLRRLV</sequence>
<dbReference type="EMBL" id="PGTN01000004">
    <property type="protein sequence ID" value="PJF48874.1"/>
    <property type="molecule type" value="Genomic_DNA"/>
</dbReference>
<organism evidence="1 2">
    <name type="scientific">Candidatus Thermofonsia Clade 3 bacterium</name>
    <dbReference type="NCBI Taxonomy" id="2364212"/>
    <lineage>
        <taxon>Bacteria</taxon>
        <taxon>Bacillati</taxon>
        <taxon>Chloroflexota</taxon>
        <taxon>Candidatus Thermofontia</taxon>
        <taxon>Candidatus Thermofonsia Clade 3</taxon>
    </lineage>
</organism>
<protein>
    <submittedName>
        <fullName evidence="1">Uncharacterized protein</fullName>
    </submittedName>
</protein>
<evidence type="ECO:0000313" key="2">
    <source>
        <dbReference type="Proteomes" id="UP000230790"/>
    </source>
</evidence>
<dbReference type="AlphaFoldDB" id="A0A2M8QGH5"/>
<evidence type="ECO:0000313" key="1">
    <source>
        <dbReference type="EMBL" id="PJF48874.1"/>
    </source>
</evidence>
<comment type="caution">
    <text evidence="1">The sequence shown here is derived from an EMBL/GenBank/DDBJ whole genome shotgun (WGS) entry which is preliminary data.</text>
</comment>